<dbReference type="InterPro" id="IPR018108">
    <property type="entry name" value="MCP_transmembrane"/>
</dbReference>
<evidence type="ECO:0000256" key="1">
    <source>
        <dbReference type="ARBA" id="ARBA00004141"/>
    </source>
</evidence>
<evidence type="ECO:0000313" key="10">
    <source>
        <dbReference type="EMBL" id="PRQ75137.1"/>
    </source>
</evidence>
<dbReference type="OrthoDB" id="428293at2759"/>
<dbReference type="GO" id="GO:0016020">
    <property type="term" value="C:membrane"/>
    <property type="evidence" value="ECO:0007669"/>
    <property type="project" value="UniProtKB-SubCell"/>
</dbReference>
<accession>A0A2T0AAW2</accession>
<keyword evidence="5" id="KW-0677">Repeat</keyword>
<proteinExistence type="inferred from homology"/>
<evidence type="ECO:0000256" key="4">
    <source>
        <dbReference type="ARBA" id="ARBA00022692"/>
    </source>
</evidence>
<dbReference type="GO" id="GO:0006862">
    <property type="term" value="P:nucleotide transport"/>
    <property type="evidence" value="ECO:0007669"/>
    <property type="project" value="InterPro"/>
</dbReference>
<keyword evidence="6" id="KW-1133">Transmembrane helix</keyword>
<evidence type="ECO:0000256" key="7">
    <source>
        <dbReference type="ARBA" id="ARBA00023136"/>
    </source>
</evidence>
<keyword evidence="4 8" id="KW-0812">Transmembrane</keyword>
<keyword evidence="3 9" id="KW-0813">Transport</keyword>
<feature type="repeat" description="Solcar" evidence="8">
    <location>
        <begin position="12"/>
        <end position="101"/>
    </location>
</feature>
<organism evidence="10 11">
    <name type="scientific">Rhodotorula toruloides</name>
    <name type="common">Yeast</name>
    <name type="synonym">Rhodosporidium toruloides</name>
    <dbReference type="NCBI Taxonomy" id="5286"/>
    <lineage>
        <taxon>Eukaryota</taxon>
        <taxon>Fungi</taxon>
        <taxon>Dikarya</taxon>
        <taxon>Basidiomycota</taxon>
        <taxon>Pucciniomycotina</taxon>
        <taxon>Microbotryomycetes</taxon>
        <taxon>Sporidiobolales</taxon>
        <taxon>Sporidiobolaceae</taxon>
        <taxon>Rhodotorula</taxon>
    </lineage>
</organism>
<dbReference type="PROSITE" id="PS50920">
    <property type="entry name" value="SOLCAR"/>
    <property type="match status" value="3"/>
</dbReference>
<evidence type="ECO:0000256" key="3">
    <source>
        <dbReference type="ARBA" id="ARBA00022448"/>
    </source>
</evidence>
<evidence type="ECO:0000256" key="5">
    <source>
        <dbReference type="ARBA" id="ARBA00022737"/>
    </source>
</evidence>
<dbReference type="AlphaFoldDB" id="A0A2T0AAW2"/>
<comment type="caution">
    <text evidence="10">The sequence shown here is derived from an EMBL/GenBank/DDBJ whole genome shotgun (WGS) entry which is preliminary data.</text>
</comment>
<feature type="repeat" description="Solcar" evidence="8">
    <location>
        <begin position="222"/>
        <end position="309"/>
    </location>
</feature>
<keyword evidence="7 8" id="KW-0472">Membrane</keyword>
<evidence type="ECO:0000256" key="2">
    <source>
        <dbReference type="ARBA" id="ARBA00006375"/>
    </source>
</evidence>
<sequence>MSSRDTPAVFGSPALDSAFCGVSAGIVSTICMQPLDLLKVQLQVSTAPKTHGTLGQIWWGLGEIVRQGGYAGLYRGLTPNLVGNASSWGFYFLWYTMIKARMDGGEEKKLNAGQHLLASASSGVITAVITNPIWVVKTRMFTTRADETKAYRGVLNGLATLAREEGVRGMSKGMTLALIGVSNGAIQFMTYEELKKRRVDLRRKRLGAGASEEEVKRLSNTEYILMSGSAKLVAIGITYPYQVIRSRIQYRPVSAASSTPPYTSIPDVITRTYRSEGLSGFYKGIATNAVRILPGTCVTFVVYEQLSRWLGRMAERSEAKGRGTAAEVQVS</sequence>
<dbReference type="GO" id="GO:0055085">
    <property type="term" value="P:transmembrane transport"/>
    <property type="evidence" value="ECO:0007669"/>
    <property type="project" value="InterPro"/>
</dbReference>
<evidence type="ECO:0000313" key="11">
    <source>
        <dbReference type="Proteomes" id="UP000239560"/>
    </source>
</evidence>
<dbReference type="InterPro" id="IPR044712">
    <property type="entry name" value="SLC25A32-like"/>
</dbReference>
<dbReference type="InterPro" id="IPR023395">
    <property type="entry name" value="MCP_dom_sf"/>
</dbReference>
<dbReference type="PANTHER" id="PTHR45683">
    <property type="entry name" value="MITOCHONDRIAL NICOTINAMIDE ADENINE DINUCLEOTIDE TRANSPORTER 1-RELATED-RELATED"/>
    <property type="match status" value="1"/>
</dbReference>
<dbReference type="Pfam" id="PF00153">
    <property type="entry name" value="Mito_carr"/>
    <property type="match status" value="3"/>
</dbReference>
<evidence type="ECO:0000256" key="6">
    <source>
        <dbReference type="ARBA" id="ARBA00022989"/>
    </source>
</evidence>
<dbReference type="Proteomes" id="UP000239560">
    <property type="component" value="Unassembled WGS sequence"/>
</dbReference>
<comment type="similarity">
    <text evidence="2 9">Belongs to the mitochondrial carrier (TC 2.A.29) family.</text>
</comment>
<comment type="subcellular location">
    <subcellularLocation>
        <location evidence="1">Membrane</location>
        <topology evidence="1">Multi-pass membrane protein</topology>
    </subcellularLocation>
</comment>
<name>A0A2T0AAW2_RHOTO</name>
<protein>
    <submittedName>
        <fullName evidence="10">Putative flavin-adenine dinucleotide transporter</fullName>
    </submittedName>
</protein>
<gene>
    <name evidence="10" type="ORF">AAT19DRAFT_14159</name>
</gene>
<feature type="repeat" description="Solcar" evidence="8">
    <location>
        <begin position="110"/>
        <end position="197"/>
    </location>
</feature>
<reference evidence="10 11" key="1">
    <citation type="journal article" date="2018" name="Elife">
        <title>Functional genomics of lipid metabolism in the oleaginous yeast Rhodosporidium toruloides.</title>
        <authorList>
            <person name="Coradetti S.T."/>
            <person name="Pinel D."/>
            <person name="Geiselman G."/>
            <person name="Ito M."/>
            <person name="Mondo S."/>
            <person name="Reilly M.C."/>
            <person name="Cheng Y.F."/>
            <person name="Bauer S."/>
            <person name="Grigoriev I."/>
            <person name="Gladden J.M."/>
            <person name="Simmons B.A."/>
            <person name="Brem R."/>
            <person name="Arkin A.P."/>
            <person name="Skerker J.M."/>
        </authorList>
    </citation>
    <scope>NUCLEOTIDE SEQUENCE [LARGE SCALE GENOMIC DNA]</scope>
    <source>
        <strain evidence="10 11">NBRC 0880</strain>
    </source>
</reference>
<dbReference type="SUPFAM" id="SSF103506">
    <property type="entry name" value="Mitochondrial carrier"/>
    <property type="match status" value="1"/>
</dbReference>
<dbReference type="EMBL" id="LCTV02000005">
    <property type="protein sequence ID" value="PRQ75137.1"/>
    <property type="molecule type" value="Genomic_DNA"/>
</dbReference>
<evidence type="ECO:0000256" key="9">
    <source>
        <dbReference type="RuleBase" id="RU000488"/>
    </source>
</evidence>
<dbReference type="Gene3D" id="1.50.40.10">
    <property type="entry name" value="Mitochondrial carrier domain"/>
    <property type="match status" value="1"/>
</dbReference>
<evidence type="ECO:0000256" key="8">
    <source>
        <dbReference type="PROSITE-ProRule" id="PRU00282"/>
    </source>
</evidence>